<evidence type="ECO:0000313" key="3">
    <source>
        <dbReference type="EMBL" id="TPX41931.1"/>
    </source>
</evidence>
<dbReference type="VEuPathDB" id="FungiDB:SeMB42_g06081"/>
<evidence type="ECO:0000313" key="2">
    <source>
        <dbReference type="EMBL" id="TPX40224.1"/>
    </source>
</evidence>
<reference evidence="4 5" key="1">
    <citation type="journal article" date="2019" name="Sci. Rep.">
        <title>Comparative genomics of chytrid fungi reveal insights into the obligate biotrophic and pathogenic lifestyle of Synchytrium endobioticum.</title>
        <authorList>
            <person name="van de Vossenberg B.T.L.H."/>
            <person name="Warris S."/>
            <person name="Nguyen H.D.T."/>
            <person name="van Gent-Pelzer M.P.E."/>
            <person name="Joly D.L."/>
            <person name="van de Geest H.C."/>
            <person name="Bonants P.J.M."/>
            <person name="Smith D.S."/>
            <person name="Levesque C.A."/>
            <person name="van der Lee T.A.J."/>
        </authorList>
    </citation>
    <scope>NUCLEOTIDE SEQUENCE [LARGE SCALE GENOMIC DNA]</scope>
    <source>
        <strain evidence="3 5">LEV6574</strain>
        <strain evidence="2 4">MB42</strain>
    </source>
</reference>
<dbReference type="OrthoDB" id="2538345at2759"/>
<feature type="region of interest" description="Disordered" evidence="1">
    <location>
        <begin position="219"/>
        <end position="240"/>
    </location>
</feature>
<comment type="caution">
    <text evidence="3">The sequence shown here is derived from an EMBL/GenBank/DDBJ whole genome shotgun (WGS) entry which is preliminary data.</text>
</comment>
<dbReference type="EMBL" id="QEAN01000321">
    <property type="protein sequence ID" value="TPX40224.1"/>
    <property type="molecule type" value="Genomic_DNA"/>
</dbReference>
<feature type="region of interest" description="Disordered" evidence="1">
    <location>
        <begin position="1"/>
        <end position="136"/>
    </location>
</feature>
<sequence>MRQDDKEDGEISGPANDRGRRSEKRPRSRSRSQSRPRPRPRPRDAPSSSSSSRSSPSPSTSRKHKKSSRKPSPSTASSRSSSSSASDSEPRSKKDKKKSHKKHKKSSSSSKHKSKKKKHKKSKAHSKWGLRGVITPQDRIRKDPEFRSWLMECKNISIEVLNPQATKDYFAEYAEDYNLGLLPHEKYYDLDAFEKSDRAQRLLLGDSAHDEYDFRKDEENLKRTSKSTGPSSSTTILSKDQIEELQRVQRERLEADRLRKLGYDVSKKNLGVRYEATMQ</sequence>
<feature type="compositionally biased region" description="Basic residues" evidence="1">
    <location>
        <begin position="93"/>
        <end position="128"/>
    </location>
</feature>
<name>A0A507CS91_9FUNG</name>
<dbReference type="EMBL" id="QEAM01000295">
    <property type="protein sequence ID" value="TPX41931.1"/>
    <property type="molecule type" value="Genomic_DNA"/>
</dbReference>
<evidence type="ECO:0000313" key="4">
    <source>
        <dbReference type="Proteomes" id="UP000317494"/>
    </source>
</evidence>
<feature type="compositionally biased region" description="Low complexity" evidence="1">
    <location>
        <begin position="226"/>
        <end position="235"/>
    </location>
</feature>
<evidence type="ECO:0000256" key="1">
    <source>
        <dbReference type="SAM" id="MobiDB-lite"/>
    </source>
</evidence>
<dbReference type="PANTHER" id="PTHR34689">
    <property type="entry name" value="NUCLEIC ACID-BINDING PROTEIN"/>
    <property type="match status" value="1"/>
</dbReference>
<organism evidence="3 5">
    <name type="scientific">Synchytrium endobioticum</name>
    <dbReference type="NCBI Taxonomy" id="286115"/>
    <lineage>
        <taxon>Eukaryota</taxon>
        <taxon>Fungi</taxon>
        <taxon>Fungi incertae sedis</taxon>
        <taxon>Chytridiomycota</taxon>
        <taxon>Chytridiomycota incertae sedis</taxon>
        <taxon>Chytridiomycetes</taxon>
        <taxon>Synchytriales</taxon>
        <taxon>Synchytriaceae</taxon>
        <taxon>Synchytrium</taxon>
    </lineage>
</organism>
<protein>
    <submittedName>
        <fullName evidence="3">Uncharacterized protein</fullName>
    </submittedName>
</protein>
<dbReference type="PANTHER" id="PTHR34689:SF1">
    <property type="entry name" value="NUCLEIC ACID-BINDING PROTEIN"/>
    <property type="match status" value="1"/>
</dbReference>
<keyword evidence="4" id="KW-1185">Reference proteome</keyword>
<feature type="compositionally biased region" description="Acidic residues" evidence="1">
    <location>
        <begin position="1"/>
        <end position="10"/>
    </location>
</feature>
<accession>A0A507CS91</accession>
<proteinExistence type="predicted"/>
<dbReference type="Proteomes" id="UP000320475">
    <property type="component" value="Unassembled WGS sequence"/>
</dbReference>
<feature type="compositionally biased region" description="Low complexity" evidence="1">
    <location>
        <begin position="70"/>
        <end position="87"/>
    </location>
</feature>
<dbReference type="Proteomes" id="UP000317494">
    <property type="component" value="Unassembled WGS sequence"/>
</dbReference>
<feature type="compositionally biased region" description="Basic residues" evidence="1">
    <location>
        <begin position="21"/>
        <end position="40"/>
    </location>
</feature>
<gene>
    <name evidence="3" type="ORF">SeLEV6574_g05845</name>
    <name evidence="2" type="ORF">SeMB42_g06081</name>
</gene>
<evidence type="ECO:0000313" key="5">
    <source>
        <dbReference type="Proteomes" id="UP000320475"/>
    </source>
</evidence>
<dbReference type="STRING" id="286115.A0A507CS91"/>
<dbReference type="AlphaFoldDB" id="A0A507CS91"/>
<feature type="compositionally biased region" description="Low complexity" evidence="1">
    <location>
        <begin position="45"/>
        <end position="60"/>
    </location>
</feature>